<feature type="binding site" evidence="6">
    <location>
        <position position="413"/>
    </location>
    <ligand>
        <name>Mg(2+)</name>
        <dbReference type="ChEBI" id="CHEBI:18420"/>
    </ligand>
</feature>
<evidence type="ECO:0000313" key="12">
    <source>
        <dbReference type="EMBL" id="MCG2461880.1"/>
    </source>
</evidence>
<dbReference type="Pfam" id="PF13090">
    <property type="entry name" value="PP_kinase_C"/>
    <property type="match status" value="1"/>
</dbReference>
<dbReference type="Gene3D" id="3.30.870.10">
    <property type="entry name" value="Endonuclease Chain A"/>
    <property type="match status" value="2"/>
</dbReference>
<evidence type="ECO:0000259" key="11">
    <source>
        <dbReference type="Pfam" id="PF17941"/>
    </source>
</evidence>
<feature type="binding site" evidence="6">
    <location>
        <position position="600"/>
    </location>
    <ligand>
        <name>ATP</name>
        <dbReference type="ChEBI" id="CHEBI:30616"/>
    </ligand>
</feature>
<comment type="catalytic activity">
    <reaction evidence="6 7">
        <text>[phosphate](n) + ATP = [phosphate](n+1) + ADP</text>
        <dbReference type="Rhea" id="RHEA:19573"/>
        <dbReference type="Rhea" id="RHEA-COMP:9859"/>
        <dbReference type="Rhea" id="RHEA-COMP:14280"/>
        <dbReference type="ChEBI" id="CHEBI:16838"/>
        <dbReference type="ChEBI" id="CHEBI:30616"/>
        <dbReference type="ChEBI" id="CHEBI:456216"/>
        <dbReference type="EC" id="2.7.4.1"/>
    </reaction>
</comment>
<feature type="binding site" evidence="6">
    <location>
        <position position="46"/>
    </location>
    <ligand>
        <name>ATP</name>
        <dbReference type="ChEBI" id="CHEBI:30616"/>
    </ligand>
</feature>
<dbReference type="GO" id="GO:0046872">
    <property type="term" value="F:metal ion binding"/>
    <property type="evidence" value="ECO:0007669"/>
    <property type="project" value="UniProtKB-KW"/>
</dbReference>
<dbReference type="InterPro" id="IPR041108">
    <property type="entry name" value="PP_kinase_C_1"/>
</dbReference>
<organism evidence="12 13">
    <name type="scientific">Cerina litoralis</name>
    <dbReference type="NCBI Taxonomy" id="2874477"/>
    <lineage>
        <taxon>Bacteria</taxon>
        <taxon>Pseudomonadati</taxon>
        <taxon>Bacteroidota</taxon>
        <taxon>Flavobacteriia</taxon>
        <taxon>Flavobacteriales</taxon>
        <taxon>Flavobacteriaceae</taxon>
        <taxon>Cerina</taxon>
    </lineage>
</organism>
<dbReference type="Pfam" id="PF02503">
    <property type="entry name" value="PP_kinase"/>
    <property type="match status" value="1"/>
</dbReference>
<dbReference type="EC" id="2.7.4.1" evidence="6 7"/>
<evidence type="ECO:0000256" key="2">
    <source>
        <dbReference type="ARBA" id="ARBA00022679"/>
    </source>
</evidence>
<dbReference type="InterPro" id="IPR036832">
    <property type="entry name" value="PPK_N_dom_sf"/>
</dbReference>
<evidence type="ECO:0000256" key="1">
    <source>
        <dbReference type="ARBA" id="ARBA00022553"/>
    </source>
</evidence>
<comment type="caution">
    <text evidence="12">The sequence shown here is derived from an EMBL/GenBank/DDBJ whole genome shotgun (WGS) entry which is preliminary data.</text>
</comment>
<evidence type="ECO:0000259" key="9">
    <source>
        <dbReference type="Pfam" id="PF13089"/>
    </source>
</evidence>
<dbReference type="GO" id="GO:0009358">
    <property type="term" value="C:polyphosphate kinase complex"/>
    <property type="evidence" value="ECO:0007669"/>
    <property type="project" value="InterPro"/>
</dbReference>
<evidence type="ECO:0000256" key="7">
    <source>
        <dbReference type="RuleBase" id="RU003800"/>
    </source>
</evidence>
<proteinExistence type="inferred from homology"/>
<gene>
    <name evidence="12" type="primary">ppk1</name>
    <name evidence="6" type="synonym">ppk</name>
    <name evidence="12" type="ORF">K8352_14060</name>
</gene>
<keyword evidence="6" id="KW-0479">Metal-binding</keyword>
<reference evidence="12" key="1">
    <citation type="submission" date="2023-02" db="EMBL/GenBank/DDBJ databases">
        <title>Genome of Flavobacteriaceae gen. nov. sp. strain F89.</title>
        <authorList>
            <person name="Wang Y."/>
        </authorList>
    </citation>
    <scope>NUCLEOTIDE SEQUENCE</scope>
    <source>
        <strain evidence="12">F89</strain>
    </source>
</reference>
<evidence type="ECO:0000256" key="6">
    <source>
        <dbReference type="HAMAP-Rule" id="MF_00347"/>
    </source>
</evidence>
<dbReference type="CDD" id="cd09167">
    <property type="entry name" value="PLDc_EcPPK1_C2_like"/>
    <property type="match status" value="1"/>
</dbReference>
<comment type="similarity">
    <text evidence="6 7">Belongs to the polyphosphate kinase 1 (PPK1) family.</text>
</comment>
<dbReference type="SUPFAM" id="SSF143724">
    <property type="entry name" value="PHP14-like"/>
    <property type="match status" value="1"/>
</dbReference>
<dbReference type="HAMAP" id="MF_00347">
    <property type="entry name" value="Polyphosphate_kinase"/>
    <property type="match status" value="1"/>
</dbReference>
<dbReference type="InterPro" id="IPR024953">
    <property type="entry name" value="PP_kinase_middle"/>
</dbReference>
<dbReference type="SUPFAM" id="SSF56024">
    <property type="entry name" value="Phospholipase D/nuclease"/>
    <property type="match status" value="2"/>
</dbReference>
<evidence type="ECO:0000259" key="8">
    <source>
        <dbReference type="Pfam" id="PF02503"/>
    </source>
</evidence>
<feature type="active site" description="Phosphohistidine intermediate" evidence="6">
    <location>
        <position position="443"/>
    </location>
</feature>
<dbReference type="PANTHER" id="PTHR30218:SF0">
    <property type="entry name" value="POLYPHOSPHATE KINASE"/>
    <property type="match status" value="1"/>
</dbReference>
<feature type="binding site" evidence="6">
    <location>
        <position position="572"/>
    </location>
    <ligand>
        <name>ATP</name>
        <dbReference type="ChEBI" id="CHEBI:30616"/>
    </ligand>
</feature>
<dbReference type="Pfam" id="PF13089">
    <property type="entry name" value="PP_kinase_N"/>
    <property type="match status" value="1"/>
</dbReference>
<dbReference type="GO" id="GO:0005524">
    <property type="term" value="F:ATP binding"/>
    <property type="evidence" value="ECO:0007669"/>
    <property type="project" value="UniProtKB-KW"/>
</dbReference>
<dbReference type="Proteomes" id="UP001200642">
    <property type="component" value="Unassembled WGS sequence"/>
</dbReference>
<dbReference type="InterPro" id="IPR036830">
    <property type="entry name" value="PP_kinase_middle_dom_sf"/>
</dbReference>
<evidence type="ECO:0000259" key="10">
    <source>
        <dbReference type="Pfam" id="PF13090"/>
    </source>
</evidence>
<evidence type="ECO:0000256" key="3">
    <source>
        <dbReference type="ARBA" id="ARBA00022741"/>
    </source>
</evidence>
<protein>
    <recommendedName>
        <fullName evidence="6 7">Polyphosphate kinase</fullName>
        <ecNumber evidence="6 7">2.7.4.1</ecNumber>
    </recommendedName>
    <alternativeName>
        <fullName evidence="6">ATP-polyphosphate phosphotransferase</fullName>
    </alternativeName>
    <alternativeName>
        <fullName evidence="6">Polyphosphoric acid kinase</fullName>
    </alternativeName>
</protein>
<dbReference type="GO" id="GO:0008976">
    <property type="term" value="F:polyphosphate kinase activity"/>
    <property type="evidence" value="ECO:0007669"/>
    <property type="project" value="UniProtKB-UniRule"/>
</dbReference>
<dbReference type="Pfam" id="PF17941">
    <property type="entry name" value="PP_kinase_C_1"/>
    <property type="match status" value="1"/>
</dbReference>
<keyword evidence="4 6" id="KW-0418">Kinase</keyword>
<feature type="domain" description="Polyphosphate kinase C-terminal" evidence="10">
    <location>
        <begin position="511"/>
        <end position="681"/>
    </location>
</feature>
<sequence length="696" mass="80302">MIKSKYQYINREISWLQFNDRVLQESADKNVPLIERLRFLGIFSNNLDEFFKVRYATVKRIFDAGKSGKSVLGGEKAKDLLEEITEIVIKQQSESLEILSAIEMELETKNIFIINETEITAKQAEFINAYFIQKVSPMLMTIILNDLMEFPMLKDTAAYLAIKMVLGQDKDGIFAPRKNRLRYALIEIPKDIDRFVVLPKEGDKDFIIILDDLIRFCLGKIFTMFEYDSISAHMIKITRDAELDIDNDLSKSFIEKISSSVEHRKIGDPVRFVYDQSIENDTLTFLKEKMAIQDADSVIPGGRYHNRRDYMSFPSLGRNDLMYEKIKPLPVKGFTLEGSLFERIANKDYLQYTPYQTFAYIIKFLREAALDPKVRNIKITVYRLADNSQVAASLINAVKNGKQVTVQIELQARFDEQANIEYAEQLQSEGVKLIFGVPGLKVHSKICVIEREENNTIKRYGFISTGNFNEDTARIYTDYTLFTAHDAILKELAKVFDFFETTYKINKYKHLIVAPHYTQSVFKALIDKEIANAKAGKEAHIKIKMNSFTSYKMVDKLYEASNAGVKIQLIIRGICCLVPGIPGMSENIEAISVVDKFLEHPRVFIFCNNGEPKVYISSADWMTRNLDYRVEVGCPIYDEDIKQELLDTFEISWSDNVKARVFSALQDNAYKRDDNPRIRSQFATYDYYVKKLEETS</sequence>
<dbReference type="Gene3D" id="3.30.1840.10">
    <property type="entry name" value="Polyphosphate kinase middle domain"/>
    <property type="match status" value="1"/>
</dbReference>
<dbReference type="GO" id="GO:0006799">
    <property type="term" value="P:polyphosphate biosynthetic process"/>
    <property type="evidence" value="ECO:0007669"/>
    <property type="project" value="UniProtKB-UniRule"/>
</dbReference>
<evidence type="ECO:0000313" key="13">
    <source>
        <dbReference type="Proteomes" id="UP001200642"/>
    </source>
</evidence>
<dbReference type="PIRSF" id="PIRSF015589">
    <property type="entry name" value="PP_kinase"/>
    <property type="match status" value="1"/>
</dbReference>
<keyword evidence="6" id="KW-0460">Magnesium</keyword>
<dbReference type="NCBIfam" id="TIGR03705">
    <property type="entry name" value="poly_P_kin"/>
    <property type="match status" value="1"/>
</dbReference>
<keyword evidence="2 6" id="KW-0808">Transferase</keyword>
<comment type="PTM">
    <text evidence="6 7">An intermediate of this reaction is the autophosphorylated ppk in which a phosphate is covalently linked to a histidine residue through a N-P bond.</text>
</comment>
<dbReference type="InterPro" id="IPR025198">
    <property type="entry name" value="PPK_N_dom"/>
</dbReference>
<evidence type="ECO:0000256" key="4">
    <source>
        <dbReference type="ARBA" id="ARBA00022777"/>
    </source>
</evidence>
<dbReference type="CDD" id="cd09164">
    <property type="entry name" value="PLDc_EcPPK1_C1_like"/>
    <property type="match status" value="1"/>
</dbReference>
<dbReference type="EMBL" id="JAIRBC010000021">
    <property type="protein sequence ID" value="MCG2461880.1"/>
    <property type="molecule type" value="Genomic_DNA"/>
</dbReference>
<dbReference type="NCBIfam" id="NF003917">
    <property type="entry name" value="PRK05443.1-1"/>
    <property type="match status" value="1"/>
</dbReference>
<keyword evidence="1 6" id="KW-0597">Phosphoprotein</keyword>
<keyword evidence="3 6" id="KW-0547">Nucleotide-binding</keyword>
<dbReference type="PANTHER" id="PTHR30218">
    <property type="entry name" value="POLYPHOSPHATE KINASE"/>
    <property type="match status" value="1"/>
</dbReference>
<evidence type="ECO:0000256" key="5">
    <source>
        <dbReference type="ARBA" id="ARBA00022840"/>
    </source>
</evidence>
<comment type="function">
    <text evidence="6 7">Catalyzes the reversible transfer of the terminal phosphate of ATP to form a long-chain polyphosphate (polyP).</text>
</comment>
<dbReference type="RefSeq" id="WP_317903022.1">
    <property type="nucleotide sequence ID" value="NZ_JAIRBC010000021.1"/>
</dbReference>
<dbReference type="InterPro" id="IPR003414">
    <property type="entry name" value="PP_kinase"/>
</dbReference>
<dbReference type="Gene3D" id="1.20.58.310">
    <property type="entry name" value="Polyphosphate kinase N-terminal domain"/>
    <property type="match status" value="1"/>
</dbReference>
<keyword evidence="13" id="KW-1185">Reference proteome</keyword>
<feature type="domain" description="Polyphosphate kinase N-terminal" evidence="9">
    <location>
        <begin position="8"/>
        <end position="113"/>
    </location>
</feature>
<feature type="domain" description="Polyphosphate kinase C-terminal" evidence="11">
    <location>
        <begin position="340"/>
        <end position="503"/>
    </location>
</feature>
<feature type="binding site" evidence="6">
    <location>
        <position position="476"/>
    </location>
    <ligand>
        <name>ATP</name>
        <dbReference type="ChEBI" id="CHEBI:30616"/>
    </ligand>
</feature>
<keyword evidence="5 6" id="KW-0067">ATP-binding</keyword>
<dbReference type="InterPro" id="IPR025200">
    <property type="entry name" value="PPK_C_dom2"/>
</dbReference>
<accession>A0AAE3JP85</accession>
<name>A0AAE3JP85_9FLAO</name>
<dbReference type="AlphaFoldDB" id="A0AAE3JP85"/>
<feature type="domain" description="Polyphosphate kinase middle" evidence="8">
    <location>
        <begin position="122"/>
        <end position="313"/>
    </location>
</feature>
<comment type="cofactor">
    <cofactor evidence="6">
        <name>Mg(2+)</name>
        <dbReference type="ChEBI" id="CHEBI:18420"/>
    </cofactor>
</comment>
<dbReference type="SUPFAM" id="SSF140356">
    <property type="entry name" value="PPK N-terminal domain-like"/>
    <property type="match status" value="1"/>
</dbReference>
<feature type="binding site" evidence="6">
    <location>
        <position position="383"/>
    </location>
    <ligand>
        <name>Mg(2+)</name>
        <dbReference type="ChEBI" id="CHEBI:18420"/>
    </ligand>
</feature>